<dbReference type="PANTHER" id="PTHR31559">
    <property type="entry name" value="PYRIDOXAL 5'-PHOSPHATE SYNTHASE SUBUNIT SNO"/>
    <property type="match status" value="1"/>
</dbReference>
<evidence type="ECO:0000256" key="4">
    <source>
        <dbReference type="ARBA" id="ARBA00022962"/>
    </source>
</evidence>
<dbReference type="GO" id="GO:0005829">
    <property type="term" value="C:cytosol"/>
    <property type="evidence" value="ECO:0007669"/>
    <property type="project" value="TreeGrafter"/>
</dbReference>
<proteinExistence type="inferred from homology"/>
<dbReference type="OrthoDB" id="9810320at2"/>
<dbReference type="EC" id="4.3.3.6" evidence="10"/>
<dbReference type="PROSITE" id="PS51130">
    <property type="entry name" value="PDXT_SNO_2"/>
    <property type="match status" value="1"/>
</dbReference>
<feature type="active site" description="Charge relay system" evidence="10 11">
    <location>
        <position position="171"/>
    </location>
</feature>
<dbReference type="FunFam" id="3.40.50.880:FF:000010">
    <property type="entry name" value="uncharacterized protein LOC100176842 isoform X2"/>
    <property type="match status" value="1"/>
</dbReference>
<dbReference type="AlphaFoldDB" id="A0A0E3W2V7"/>
<dbReference type="GO" id="GO:0004359">
    <property type="term" value="F:glutaminase activity"/>
    <property type="evidence" value="ECO:0007669"/>
    <property type="project" value="UniProtKB-UniRule"/>
</dbReference>
<dbReference type="RefSeq" id="WP_046496168.1">
    <property type="nucleotide sequence ID" value="NZ_CGIH01000012.1"/>
</dbReference>
<feature type="active site" description="Nucleophile" evidence="10 11">
    <location>
        <position position="81"/>
    </location>
</feature>
<dbReference type="GO" id="GO:0006543">
    <property type="term" value="P:L-glutamine catabolic process"/>
    <property type="evidence" value="ECO:0007669"/>
    <property type="project" value="UniProtKB-UniRule"/>
</dbReference>
<evidence type="ECO:0000256" key="1">
    <source>
        <dbReference type="ARBA" id="ARBA00008345"/>
    </source>
</evidence>
<keyword evidence="14" id="KW-1185">Reference proteome</keyword>
<keyword evidence="4 10" id="KW-0315">Glutamine amidotransferase</keyword>
<dbReference type="HAMAP" id="MF_01615">
    <property type="entry name" value="PdxT"/>
    <property type="match status" value="1"/>
</dbReference>
<dbReference type="EC" id="3.5.1.2" evidence="10"/>
<dbReference type="GO" id="GO:0008614">
    <property type="term" value="P:pyridoxine metabolic process"/>
    <property type="evidence" value="ECO:0007669"/>
    <property type="project" value="TreeGrafter"/>
</dbReference>
<dbReference type="Pfam" id="PF01174">
    <property type="entry name" value="SNO"/>
    <property type="match status" value="1"/>
</dbReference>
<evidence type="ECO:0000256" key="3">
    <source>
        <dbReference type="ARBA" id="ARBA00022898"/>
    </source>
</evidence>
<dbReference type="GO" id="GO:1903600">
    <property type="term" value="C:glutaminase complex"/>
    <property type="evidence" value="ECO:0007669"/>
    <property type="project" value="TreeGrafter"/>
</dbReference>
<name>A0A0E3W2V7_9FIRM</name>
<feature type="active site" description="Charge relay system" evidence="10 11">
    <location>
        <position position="173"/>
    </location>
</feature>
<dbReference type="GO" id="GO:0042823">
    <property type="term" value="P:pyridoxal phosphate biosynthetic process"/>
    <property type="evidence" value="ECO:0007669"/>
    <property type="project" value="UniProtKB-UniRule"/>
</dbReference>
<dbReference type="PROSITE" id="PS51273">
    <property type="entry name" value="GATASE_TYPE_1"/>
    <property type="match status" value="1"/>
</dbReference>
<dbReference type="Gene3D" id="3.40.50.880">
    <property type="match status" value="1"/>
</dbReference>
<comment type="pathway">
    <text evidence="10">Cofactor biosynthesis; pyridoxal 5'-phosphate biosynthesis.</text>
</comment>
<dbReference type="Proteomes" id="UP000045545">
    <property type="component" value="Unassembled WGS sequence"/>
</dbReference>
<dbReference type="InterPro" id="IPR021196">
    <property type="entry name" value="PdxT/SNO_CS"/>
</dbReference>
<evidence type="ECO:0000313" key="14">
    <source>
        <dbReference type="Proteomes" id="UP000045545"/>
    </source>
</evidence>
<dbReference type="STRING" id="690567.841"/>
<keyword evidence="13" id="KW-0808">Transferase</keyword>
<accession>A0A0E3W2V7</accession>
<keyword evidence="3 10" id="KW-0663">Pyridoxal phosphate</keyword>
<dbReference type="PIRSF" id="PIRSF005639">
    <property type="entry name" value="Glut_amidoT_SNO"/>
    <property type="match status" value="1"/>
</dbReference>
<comment type="catalytic activity">
    <reaction evidence="7 10">
        <text>L-glutamine + H2O = L-glutamate + NH4(+)</text>
        <dbReference type="Rhea" id="RHEA:15889"/>
        <dbReference type="ChEBI" id="CHEBI:15377"/>
        <dbReference type="ChEBI" id="CHEBI:28938"/>
        <dbReference type="ChEBI" id="CHEBI:29985"/>
        <dbReference type="ChEBI" id="CHEBI:58359"/>
        <dbReference type="EC" id="3.5.1.2"/>
    </reaction>
</comment>
<dbReference type="EMBL" id="CGIH01000012">
    <property type="protein sequence ID" value="CFX24372.1"/>
    <property type="molecule type" value="Genomic_DNA"/>
</dbReference>
<evidence type="ECO:0000256" key="2">
    <source>
        <dbReference type="ARBA" id="ARBA00022801"/>
    </source>
</evidence>
<comment type="function">
    <text evidence="8 10">Catalyzes the hydrolysis of glutamine to glutamate and ammonia as part of the biosynthesis of pyridoxal 5'-phosphate. The resulting ammonia molecule is channeled to the active site of PdxS.</text>
</comment>
<evidence type="ECO:0000256" key="8">
    <source>
        <dbReference type="ARBA" id="ARBA00054599"/>
    </source>
</evidence>
<dbReference type="SUPFAM" id="SSF52317">
    <property type="entry name" value="Class I glutamine amidotransferase-like"/>
    <property type="match status" value="1"/>
</dbReference>
<evidence type="ECO:0000256" key="6">
    <source>
        <dbReference type="ARBA" id="ARBA00047992"/>
    </source>
</evidence>
<feature type="binding site" evidence="10 12">
    <location>
        <begin position="49"/>
        <end position="51"/>
    </location>
    <ligand>
        <name>L-glutamine</name>
        <dbReference type="ChEBI" id="CHEBI:58359"/>
    </ligand>
</feature>
<dbReference type="PANTHER" id="PTHR31559:SF0">
    <property type="entry name" value="PYRIDOXAL 5'-PHOSPHATE SYNTHASE SUBUNIT SNO1-RELATED"/>
    <property type="match status" value="1"/>
</dbReference>
<dbReference type="CDD" id="cd01749">
    <property type="entry name" value="GATase1_PB"/>
    <property type="match status" value="1"/>
</dbReference>
<sequence length="188" mass="20695">MAGKTVGILALQGAFREHERALQKCGAKARQVRTRDELEQVDALIIPGGESTAISRLMQTFQLDEEIIERNRQGMAIWGTCAGMILLAHEIVGIKQPTLGLMNTAVVRNGFGRQADSFEADLDIEGIGSGKGLFIRAPYVQKVWGQANILACFEEKIVMVEEGKLLATAFHPELTANLSIHDYFLQKI</sequence>
<organism evidence="13 14">
    <name type="scientific">Syntrophomonas zehnderi OL-4</name>
    <dbReference type="NCBI Taxonomy" id="690567"/>
    <lineage>
        <taxon>Bacteria</taxon>
        <taxon>Bacillati</taxon>
        <taxon>Bacillota</taxon>
        <taxon>Clostridia</taxon>
        <taxon>Eubacteriales</taxon>
        <taxon>Syntrophomonadaceae</taxon>
        <taxon>Syntrophomonas</taxon>
    </lineage>
</organism>
<dbReference type="InterPro" id="IPR002161">
    <property type="entry name" value="PdxT/SNO"/>
</dbReference>
<feature type="binding site" evidence="10 12">
    <location>
        <begin position="135"/>
        <end position="136"/>
    </location>
    <ligand>
        <name>L-glutamine</name>
        <dbReference type="ChEBI" id="CHEBI:58359"/>
    </ligand>
</feature>
<keyword evidence="2 10" id="KW-0378">Hydrolase</keyword>
<evidence type="ECO:0000256" key="11">
    <source>
        <dbReference type="PIRSR" id="PIRSR005639-1"/>
    </source>
</evidence>
<dbReference type="PROSITE" id="PS01236">
    <property type="entry name" value="PDXT_SNO_1"/>
    <property type="match status" value="1"/>
</dbReference>
<evidence type="ECO:0000256" key="9">
    <source>
        <dbReference type="ARBA" id="ARBA00064749"/>
    </source>
</evidence>
<dbReference type="GO" id="GO:0016740">
    <property type="term" value="F:transferase activity"/>
    <property type="evidence" value="ECO:0007669"/>
    <property type="project" value="UniProtKB-KW"/>
</dbReference>
<keyword evidence="5 10" id="KW-0456">Lyase</keyword>
<evidence type="ECO:0000256" key="7">
    <source>
        <dbReference type="ARBA" id="ARBA00049534"/>
    </source>
</evidence>
<comment type="similarity">
    <text evidence="1 10">Belongs to the glutaminase PdxT/SNO family.</text>
</comment>
<evidence type="ECO:0000256" key="12">
    <source>
        <dbReference type="PIRSR" id="PIRSR005639-2"/>
    </source>
</evidence>
<evidence type="ECO:0000313" key="13">
    <source>
        <dbReference type="EMBL" id="CFX24372.1"/>
    </source>
</evidence>
<evidence type="ECO:0000256" key="5">
    <source>
        <dbReference type="ARBA" id="ARBA00023239"/>
    </source>
</evidence>
<reference evidence="13 14" key="1">
    <citation type="submission" date="2015-03" db="EMBL/GenBank/DDBJ databases">
        <authorList>
            <person name="Murphy D."/>
        </authorList>
    </citation>
    <scope>NUCLEOTIDE SEQUENCE [LARGE SCALE GENOMIC DNA]</scope>
    <source>
        <strain evidence="13 14">OL-4</strain>
    </source>
</reference>
<comment type="catalytic activity">
    <reaction evidence="6 10">
        <text>aldehydo-D-ribose 5-phosphate + D-glyceraldehyde 3-phosphate + L-glutamine = pyridoxal 5'-phosphate + L-glutamate + phosphate + 3 H2O + H(+)</text>
        <dbReference type="Rhea" id="RHEA:31507"/>
        <dbReference type="ChEBI" id="CHEBI:15377"/>
        <dbReference type="ChEBI" id="CHEBI:15378"/>
        <dbReference type="ChEBI" id="CHEBI:29985"/>
        <dbReference type="ChEBI" id="CHEBI:43474"/>
        <dbReference type="ChEBI" id="CHEBI:58273"/>
        <dbReference type="ChEBI" id="CHEBI:58359"/>
        <dbReference type="ChEBI" id="CHEBI:59776"/>
        <dbReference type="ChEBI" id="CHEBI:597326"/>
        <dbReference type="EC" id="4.3.3.6"/>
    </reaction>
</comment>
<gene>
    <name evidence="10" type="primary">pdxT</name>
    <name evidence="13" type="ORF">841</name>
</gene>
<dbReference type="UniPathway" id="UPA00245"/>
<dbReference type="InterPro" id="IPR029062">
    <property type="entry name" value="Class_I_gatase-like"/>
</dbReference>
<feature type="binding site" evidence="10 12">
    <location>
        <position position="108"/>
    </location>
    <ligand>
        <name>L-glutamine</name>
        <dbReference type="ChEBI" id="CHEBI:58359"/>
    </ligand>
</feature>
<dbReference type="NCBIfam" id="TIGR03800">
    <property type="entry name" value="PLP_synth_Pdx2"/>
    <property type="match status" value="1"/>
</dbReference>
<protein>
    <recommendedName>
        <fullName evidence="10">Pyridoxal 5'-phosphate synthase subunit PdxT</fullName>
        <ecNumber evidence="10">4.3.3.6</ecNumber>
    </recommendedName>
    <alternativeName>
        <fullName evidence="10">Pdx2</fullName>
    </alternativeName>
    <alternativeName>
        <fullName evidence="10">Pyridoxal 5'-phosphate synthase glutaminase subunit</fullName>
        <ecNumber evidence="10">3.5.1.2</ecNumber>
    </alternativeName>
</protein>
<dbReference type="GO" id="GO:0036381">
    <property type="term" value="F:pyridoxal 5'-phosphate synthase (glutamine hydrolysing) activity"/>
    <property type="evidence" value="ECO:0007669"/>
    <property type="project" value="UniProtKB-UniRule"/>
</dbReference>
<comment type="subunit">
    <text evidence="9 10">In the presence of PdxS, forms a dodecamer of heterodimers. Only shows activity in the heterodimer.</text>
</comment>
<evidence type="ECO:0000256" key="10">
    <source>
        <dbReference type="HAMAP-Rule" id="MF_01615"/>
    </source>
</evidence>